<name>A0ABQ1GYW8_9BACL</name>
<gene>
    <name evidence="12" type="ORF">GCM10010917_42910</name>
</gene>
<dbReference type="PANTHER" id="PTHR31983">
    <property type="entry name" value="ENDO-1,3(4)-BETA-GLUCANASE 1"/>
    <property type="match status" value="1"/>
</dbReference>
<dbReference type="Gene3D" id="2.70.98.30">
    <property type="entry name" value="Golgi alpha-mannosidase II, domain 4"/>
    <property type="match status" value="1"/>
</dbReference>
<feature type="compositionally biased region" description="Polar residues" evidence="9">
    <location>
        <begin position="1255"/>
        <end position="1265"/>
    </location>
</feature>
<feature type="domain" description="F5/8 type C" evidence="11">
    <location>
        <begin position="34"/>
        <end position="172"/>
    </location>
</feature>
<keyword evidence="5" id="KW-0119">Carbohydrate metabolism</keyword>
<feature type="domain" description="F5/8 type C" evidence="11">
    <location>
        <begin position="181"/>
        <end position="325"/>
    </location>
</feature>
<evidence type="ECO:0000313" key="13">
    <source>
        <dbReference type="Proteomes" id="UP000609323"/>
    </source>
</evidence>
<proteinExistence type="inferred from homology"/>
<dbReference type="RefSeq" id="WP_094094663.1">
    <property type="nucleotide sequence ID" value="NZ_BMHF01000026.1"/>
</dbReference>
<feature type="domain" description="F5/8 type C" evidence="11">
    <location>
        <begin position="1085"/>
        <end position="1235"/>
    </location>
</feature>
<dbReference type="PROSITE" id="PS52008">
    <property type="entry name" value="GH81"/>
    <property type="match status" value="1"/>
</dbReference>
<evidence type="ECO:0000256" key="7">
    <source>
        <dbReference type="ARBA" id="ARBA00023316"/>
    </source>
</evidence>
<dbReference type="InterPro" id="IPR005200">
    <property type="entry name" value="Endo-beta-glucanase"/>
</dbReference>
<feature type="compositionally biased region" description="Low complexity" evidence="9">
    <location>
        <begin position="1393"/>
        <end position="1405"/>
    </location>
</feature>
<feature type="chain" id="PRO_5046535952" description="glucan endo-1,3-beta-D-glucosidase" evidence="10">
    <location>
        <begin position="40"/>
        <end position="1664"/>
    </location>
</feature>
<organism evidence="12 13">
    <name type="scientific">Paenibacillus physcomitrellae</name>
    <dbReference type="NCBI Taxonomy" id="1619311"/>
    <lineage>
        <taxon>Bacteria</taxon>
        <taxon>Bacillati</taxon>
        <taxon>Bacillota</taxon>
        <taxon>Bacilli</taxon>
        <taxon>Bacillales</taxon>
        <taxon>Paenibacillaceae</taxon>
        <taxon>Paenibacillus</taxon>
    </lineage>
</organism>
<evidence type="ECO:0000256" key="6">
    <source>
        <dbReference type="ARBA" id="ARBA00023295"/>
    </source>
</evidence>
<evidence type="ECO:0000256" key="5">
    <source>
        <dbReference type="ARBA" id="ARBA00023277"/>
    </source>
</evidence>
<feature type="domain" description="F5/8 type C" evidence="11">
    <location>
        <begin position="1393"/>
        <end position="1516"/>
    </location>
</feature>
<dbReference type="Pfam" id="PF00754">
    <property type="entry name" value="F5_F8_type_C"/>
    <property type="match status" value="6"/>
</dbReference>
<reference evidence="13" key="1">
    <citation type="journal article" date="2019" name="Int. J. Syst. Evol. Microbiol.">
        <title>The Global Catalogue of Microorganisms (GCM) 10K type strain sequencing project: providing services to taxonomists for standard genome sequencing and annotation.</title>
        <authorList>
            <consortium name="The Broad Institute Genomics Platform"/>
            <consortium name="The Broad Institute Genome Sequencing Center for Infectious Disease"/>
            <person name="Wu L."/>
            <person name="Ma J."/>
        </authorList>
    </citation>
    <scope>NUCLEOTIDE SEQUENCE [LARGE SCALE GENOMIC DNA]</scope>
    <source>
        <strain evidence="13">CGMCC 1.15044</strain>
    </source>
</reference>
<feature type="signal peptide" evidence="10">
    <location>
        <begin position="1"/>
        <end position="39"/>
    </location>
</feature>
<dbReference type="SMART" id="SM00231">
    <property type="entry name" value="FA58C"/>
    <property type="match status" value="3"/>
</dbReference>
<keyword evidence="8" id="KW-0624">Polysaccharide degradation</keyword>
<dbReference type="InterPro" id="IPR040720">
    <property type="entry name" value="GH81_C"/>
</dbReference>
<evidence type="ECO:0000256" key="1">
    <source>
        <dbReference type="ARBA" id="ARBA00000382"/>
    </source>
</evidence>
<dbReference type="EC" id="3.2.1.39" evidence="3"/>
<accession>A0ABQ1GYW8</accession>
<dbReference type="EMBL" id="BMHF01000026">
    <property type="protein sequence ID" value="GGA53113.1"/>
    <property type="molecule type" value="Genomic_DNA"/>
</dbReference>
<feature type="domain" description="F5/8 type C" evidence="11">
    <location>
        <begin position="1237"/>
        <end position="1381"/>
    </location>
</feature>
<dbReference type="Gene3D" id="2.60.120.260">
    <property type="entry name" value="Galactose-binding domain-like"/>
    <property type="match status" value="6"/>
</dbReference>
<dbReference type="SUPFAM" id="SSF49785">
    <property type="entry name" value="Galactose-binding domain-like"/>
    <property type="match status" value="6"/>
</dbReference>
<comment type="similarity">
    <text evidence="2">Belongs to the glycosyl hydrolase 81 family.</text>
</comment>
<feature type="domain" description="F5/8 type C" evidence="11">
    <location>
        <begin position="1521"/>
        <end position="1664"/>
    </location>
</feature>
<keyword evidence="4" id="KW-0378">Hydrolase</keyword>
<sequence length="1664" mass="183894">MNKFFAAKSRTRVLWAHALTALLLLIGSVPSLSALTAQAADRDAYLLSLNRPVYASSSLGGNTPDLAVDGNTNSRWESEWQKDPQWIYVDLGASATLSKVTINWENAYSSAYTIQTSDDELHWSDISPVIHGKAGEVSTDVSGTGRYVRLYSTERAQQAYGVSIFEFSVYGTGGVGGPPKPAAPNLALNKNVVASSLEIDEPSRSAEDKAKMEERNYLAKNVTDGDPNTRWSSIYKDNEWIYVDLGQESEIGSVAFNWENAFGRAYDIQVSDDAEHWTTIYRQLNGNGGKENIPVYAKTRYVKMAGIARGTTNGFSLFEFEVHAYRDGDPKPTYDIPDIPTASAVQVGAGSYEINDITQLEPKNPTYRTSNIDTPIPSNDWWQSILISNLGDGNSLVTLPLKNWYTKQGLAILNPGAGFAHGDSIDADGDPDLYLSSNNINPANIETKISGYGDYSASVILSDDDTAKMSTTFVKGSPFIYNTYENPDAVIVQSPVITRLFDDNNNPVLVNDGDVYTADHIGLEVTNKDKAPTPQTFVRDYGIFAPEGTTFMKLGNTIKIKLGSGENYLSLAALPSASELGEFYQHAYAFVTDTRVDYNFDEQASLVTTNFTTSTEVKRPGFSADTIMTLLPHQWKISNTPLTDLSYPSIRGTLKVRMGNTFTTSDRFNGIVPQFVEPNDSTYSRAQLVAYLDQLDADLANGFMVEDPYWQGKKLHPLALAVLISDQLGDTERRDQYLKDLKTILTDWYTYSPEEKLHSYYFHYSEYWGSLMSYATGFGINTGLTDHHFTYGYYIFASAVLATYDKEFLHDYGGMVETLIRDYANPNRNDSQFPWFRNFDPYEGHSWAGGYADNHSGNNQEAAGEALFSWVGEYMWGMVTDNDMYRDAGIWGFTTEEKAVEQYWFNYDGDNWVEGYNHATAGQVYGSATAFATYFSGEPENVYGIHWLPPAEWMTYYGRQPEKAAALYQGLVKDMNGKPLGGWSHIIWPFESISDPDAVLSKWDTTNMQQNETYNAYWFVHSMESLGERSPDIWADDPAVTVYNKDGVYTAQIWNPSESAKTIHFFNKDGALGSATVYANALVSVNPLKNTVLDGPDPSKGIKYLDRSDWTITASKTGEPVEHLTDNDLSTRWSSGKTQETGDWLQIDLGSEQSFDTLFMNSGGNWNDYAHGYEVYVSKDGQDWGEPAASGNGSSPSIAVSFPALQTAQFIKIILTEPNDSWWSISEIKLAQFGASSAEAPTGNDDSALDDRSGWTVTASSTQGGDITANMLDGDGNTLWTNGRTQANGQWVQVDLGSAQSFDTVTLNPGNSANDYPRGYKLFVSEDGENWGPAVTGGNGEPGTMSITFPVQHARFIRILQTGEADKWWSVAELNVHNYGNGKQKPLEPNGWTAEASSTAGGESAQAMLDGNPDTRWSSGSEQQNGDFVVLDLGTEETFDQIAMDSGHSHDDYARGYEIYVSHDGENWGSPVASGDGKGPQVTAAFPLQTARYLKIVQTGSDSHWWSISELKLFTADLTPYLPDDEGEPDSEPMALDRTDWTVTSSTYDDGASLKSLIDGDLGSRWTTGTGQTPDQWIQIDLGSLKSFKKLTMDSAGSSNDYARGYQILVSEDGEQWAPLAQQAGSSAYIEETFPVQTARYVKIVQTEDEPAWWWSISELNLYN</sequence>
<dbReference type="Proteomes" id="UP000609323">
    <property type="component" value="Unassembled WGS sequence"/>
</dbReference>
<evidence type="ECO:0000256" key="8">
    <source>
        <dbReference type="ARBA" id="ARBA00023326"/>
    </source>
</evidence>
<dbReference type="InterPro" id="IPR008979">
    <property type="entry name" value="Galactose-bd-like_sf"/>
</dbReference>
<feature type="region of interest" description="Disordered" evidence="9">
    <location>
        <begin position="1237"/>
        <end position="1269"/>
    </location>
</feature>
<comment type="caution">
    <text evidence="12">The sequence shown here is derived from an EMBL/GenBank/DDBJ whole genome shotgun (WGS) entry which is preliminary data.</text>
</comment>
<evidence type="ECO:0000256" key="3">
    <source>
        <dbReference type="ARBA" id="ARBA00012780"/>
    </source>
</evidence>
<dbReference type="Pfam" id="PF17652">
    <property type="entry name" value="Glyco_hydro81C"/>
    <property type="match status" value="1"/>
</dbReference>
<keyword evidence="6" id="KW-0326">Glycosidase</keyword>
<dbReference type="PROSITE" id="PS50022">
    <property type="entry name" value="FA58C_3"/>
    <property type="match status" value="6"/>
</dbReference>
<feature type="region of interest" description="Disordered" evidence="9">
    <location>
        <begin position="1385"/>
        <end position="1422"/>
    </location>
</feature>
<evidence type="ECO:0000256" key="9">
    <source>
        <dbReference type="SAM" id="MobiDB-lite"/>
    </source>
</evidence>
<evidence type="ECO:0000259" key="11">
    <source>
        <dbReference type="PROSITE" id="PS50022"/>
    </source>
</evidence>
<protein>
    <recommendedName>
        <fullName evidence="3">glucan endo-1,3-beta-D-glucosidase</fullName>
        <ecNumber evidence="3">3.2.1.39</ecNumber>
    </recommendedName>
</protein>
<evidence type="ECO:0000313" key="12">
    <source>
        <dbReference type="EMBL" id="GGA53113.1"/>
    </source>
</evidence>
<evidence type="ECO:0000256" key="4">
    <source>
        <dbReference type="ARBA" id="ARBA00022801"/>
    </source>
</evidence>
<comment type="catalytic activity">
    <reaction evidence="1">
        <text>Hydrolysis of (1-&gt;3)-beta-D-glucosidic linkages in (1-&gt;3)-beta-D-glucans.</text>
        <dbReference type="EC" id="3.2.1.39"/>
    </reaction>
</comment>
<keyword evidence="7" id="KW-0961">Cell wall biogenesis/degradation</keyword>
<keyword evidence="13" id="KW-1185">Reference proteome</keyword>
<evidence type="ECO:0000256" key="2">
    <source>
        <dbReference type="ARBA" id="ARBA00010730"/>
    </source>
</evidence>
<dbReference type="PANTHER" id="PTHR31983:SF0">
    <property type="entry name" value="GLUCAN ENDO-1,3-BETA-D-GLUCOSIDASE 2"/>
    <property type="match status" value="1"/>
</dbReference>
<keyword evidence="10" id="KW-0732">Signal</keyword>
<dbReference type="InterPro" id="IPR000421">
    <property type="entry name" value="FA58C"/>
</dbReference>
<evidence type="ECO:0000256" key="10">
    <source>
        <dbReference type="SAM" id="SignalP"/>
    </source>
</evidence>